<feature type="compositionally biased region" description="Acidic residues" evidence="1">
    <location>
        <begin position="143"/>
        <end position="170"/>
    </location>
</feature>
<accession>B3LVW7</accession>
<dbReference type="KEGG" id="dan:6500261"/>
<evidence type="ECO:0000313" key="3">
    <source>
        <dbReference type="EMBL" id="EDV41500.2"/>
    </source>
</evidence>
<dbReference type="EMBL" id="CH902617">
    <property type="protein sequence ID" value="EDV41500.2"/>
    <property type="molecule type" value="Genomic_DNA"/>
</dbReference>
<feature type="compositionally biased region" description="Polar residues" evidence="1">
    <location>
        <begin position="182"/>
        <end position="191"/>
    </location>
</feature>
<dbReference type="eggNOG" id="ENOG502T8F3">
    <property type="taxonomic scope" value="Eukaryota"/>
</dbReference>
<dbReference type="Proteomes" id="UP000007801">
    <property type="component" value="Unassembled WGS sequence"/>
</dbReference>
<proteinExistence type="predicted"/>
<keyword evidence="4" id="KW-1185">Reference proteome</keyword>
<evidence type="ECO:0000313" key="4">
    <source>
        <dbReference type="Proteomes" id="UP000007801"/>
    </source>
</evidence>
<evidence type="ECO:0008006" key="5">
    <source>
        <dbReference type="Google" id="ProtNLM"/>
    </source>
</evidence>
<dbReference type="InParanoid" id="B3LVW7"/>
<dbReference type="AlphaFoldDB" id="B3LVW7"/>
<name>B3LVW7_DROAN</name>
<evidence type="ECO:0000256" key="1">
    <source>
        <dbReference type="SAM" id="MobiDB-lite"/>
    </source>
</evidence>
<feature type="signal peptide" evidence="2">
    <location>
        <begin position="1"/>
        <end position="21"/>
    </location>
</feature>
<dbReference type="GeneID" id="6500261"/>
<evidence type="ECO:0000256" key="2">
    <source>
        <dbReference type="SAM" id="SignalP"/>
    </source>
</evidence>
<organism evidence="3 4">
    <name type="scientific">Drosophila ananassae</name>
    <name type="common">Fruit fly</name>
    <dbReference type="NCBI Taxonomy" id="7217"/>
    <lineage>
        <taxon>Eukaryota</taxon>
        <taxon>Metazoa</taxon>
        <taxon>Ecdysozoa</taxon>
        <taxon>Arthropoda</taxon>
        <taxon>Hexapoda</taxon>
        <taxon>Insecta</taxon>
        <taxon>Pterygota</taxon>
        <taxon>Neoptera</taxon>
        <taxon>Endopterygota</taxon>
        <taxon>Diptera</taxon>
        <taxon>Brachycera</taxon>
        <taxon>Muscomorpha</taxon>
        <taxon>Ephydroidea</taxon>
        <taxon>Drosophilidae</taxon>
        <taxon>Drosophila</taxon>
        <taxon>Sophophora</taxon>
    </lineage>
</organism>
<keyword evidence="2" id="KW-0732">Signal</keyword>
<protein>
    <recommendedName>
        <fullName evidence="5">Cystatin domain-containing protein</fullName>
    </recommendedName>
</protein>
<reference evidence="3 4" key="1">
    <citation type="journal article" date="2007" name="Nature">
        <title>Evolution of genes and genomes on the Drosophila phylogeny.</title>
        <authorList>
            <consortium name="Drosophila 12 Genomes Consortium"/>
            <person name="Clark A.G."/>
            <person name="Eisen M.B."/>
            <person name="Smith D.R."/>
            <person name="Bergman C.M."/>
            <person name="Oliver B."/>
            <person name="Markow T.A."/>
            <person name="Kaufman T.C."/>
            <person name="Kellis M."/>
            <person name="Gelbart W."/>
            <person name="Iyer V.N."/>
            <person name="Pollard D.A."/>
            <person name="Sackton T.B."/>
            <person name="Larracuente A.M."/>
            <person name="Singh N.D."/>
            <person name="Abad J.P."/>
            <person name="Abt D.N."/>
            <person name="Adryan B."/>
            <person name="Aguade M."/>
            <person name="Akashi H."/>
            <person name="Anderson W.W."/>
            <person name="Aquadro C.F."/>
            <person name="Ardell D.H."/>
            <person name="Arguello R."/>
            <person name="Artieri C.G."/>
            <person name="Barbash D.A."/>
            <person name="Barker D."/>
            <person name="Barsanti P."/>
            <person name="Batterham P."/>
            <person name="Batzoglou S."/>
            <person name="Begun D."/>
            <person name="Bhutkar A."/>
            <person name="Blanco E."/>
            <person name="Bosak S.A."/>
            <person name="Bradley R.K."/>
            <person name="Brand A.D."/>
            <person name="Brent M.R."/>
            <person name="Brooks A.N."/>
            <person name="Brown R.H."/>
            <person name="Butlin R.K."/>
            <person name="Caggese C."/>
            <person name="Calvi B.R."/>
            <person name="Bernardo de Carvalho A."/>
            <person name="Caspi A."/>
            <person name="Castrezana S."/>
            <person name="Celniker S.E."/>
            <person name="Chang J.L."/>
            <person name="Chapple C."/>
            <person name="Chatterji S."/>
            <person name="Chinwalla A."/>
            <person name="Civetta A."/>
            <person name="Clifton S.W."/>
            <person name="Comeron J.M."/>
            <person name="Costello J.C."/>
            <person name="Coyne J.A."/>
            <person name="Daub J."/>
            <person name="David R.G."/>
            <person name="Delcher A.L."/>
            <person name="Delehaunty K."/>
            <person name="Do C.B."/>
            <person name="Ebling H."/>
            <person name="Edwards K."/>
            <person name="Eickbush T."/>
            <person name="Evans J.D."/>
            <person name="Filipski A."/>
            <person name="Findeiss S."/>
            <person name="Freyhult E."/>
            <person name="Fulton L."/>
            <person name="Fulton R."/>
            <person name="Garcia A.C."/>
            <person name="Gardiner A."/>
            <person name="Garfield D.A."/>
            <person name="Garvin B.E."/>
            <person name="Gibson G."/>
            <person name="Gilbert D."/>
            <person name="Gnerre S."/>
            <person name="Godfrey J."/>
            <person name="Good R."/>
            <person name="Gotea V."/>
            <person name="Gravely B."/>
            <person name="Greenberg A.J."/>
            <person name="Griffiths-Jones S."/>
            <person name="Gross S."/>
            <person name="Guigo R."/>
            <person name="Gustafson E.A."/>
            <person name="Haerty W."/>
            <person name="Hahn M.W."/>
            <person name="Halligan D.L."/>
            <person name="Halpern A.L."/>
            <person name="Halter G.M."/>
            <person name="Han M.V."/>
            <person name="Heger A."/>
            <person name="Hillier L."/>
            <person name="Hinrichs A.S."/>
            <person name="Holmes I."/>
            <person name="Hoskins R.A."/>
            <person name="Hubisz M.J."/>
            <person name="Hultmark D."/>
            <person name="Huntley M.A."/>
            <person name="Jaffe D.B."/>
            <person name="Jagadeeshan S."/>
            <person name="Jeck W.R."/>
            <person name="Johnson J."/>
            <person name="Jones C.D."/>
            <person name="Jordan W.C."/>
            <person name="Karpen G.H."/>
            <person name="Kataoka E."/>
            <person name="Keightley P.D."/>
            <person name="Kheradpour P."/>
            <person name="Kirkness E.F."/>
            <person name="Koerich L.B."/>
            <person name="Kristiansen K."/>
            <person name="Kudrna D."/>
            <person name="Kulathinal R.J."/>
            <person name="Kumar S."/>
            <person name="Kwok R."/>
            <person name="Lander E."/>
            <person name="Langley C.H."/>
            <person name="Lapoint R."/>
            <person name="Lazzaro B.P."/>
            <person name="Lee S.J."/>
            <person name="Levesque L."/>
            <person name="Li R."/>
            <person name="Lin C.F."/>
            <person name="Lin M.F."/>
            <person name="Lindblad-Toh K."/>
            <person name="Llopart A."/>
            <person name="Long M."/>
            <person name="Low L."/>
            <person name="Lozovsky E."/>
            <person name="Lu J."/>
            <person name="Luo M."/>
            <person name="Machado C.A."/>
            <person name="Makalowski W."/>
            <person name="Marzo M."/>
            <person name="Matsuda M."/>
            <person name="Matzkin L."/>
            <person name="McAllister B."/>
            <person name="McBride C.S."/>
            <person name="McKernan B."/>
            <person name="McKernan K."/>
            <person name="Mendez-Lago M."/>
            <person name="Minx P."/>
            <person name="Mollenhauer M.U."/>
            <person name="Montooth K."/>
            <person name="Mount S.M."/>
            <person name="Mu X."/>
            <person name="Myers E."/>
            <person name="Negre B."/>
            <person name="Newfeld S."/>
            <person name="Nielsen R."/>
            <person name="Noor M.A."/>
            <person name="O'Grady P."/>
            <person name="Pachter L."/>
            <person name="Papaceit M."/>
            <person name="Parisi M.J."/>
            <person name="Parisi M."/>
            <person name="Parts L."/>
            <person name="Pedersen J.S."/>
            <person name="Pesole G."/>
            <person name="Phillippy A.M."/>
            <person name="Ponting C.P."/>
            <person name="Pop M."/>
            <person name="Porcelli D."/>
            <person name="Powell J.R."/>
            <person name="Prohaska S."/>
            <person name="Pruitt K."/>
            <person name="Puig M."/>
            <person name="Quesneville H."/>
            <person name="Ram K.R."/>
            <person name="Rand D."/>
            <person name="Rasmussen M.D."/>
            <person name="Reed L.K."/>
            <person name="Reenan R."/>
            <person name="Reily A."/>
            <person name="Remington K.A."/>
            <person name="Rieger T.T."/>
            <person name="Ritchie M.G."/>
            <person name="Robin C."/>
            <person name="Rogers Y.H."/>
            <person name="Rohde C."/>
            <person name="Rozas J."/>
            <person name="Rubenfield M.J."/>
            <person name="Ruiz A."/>
            <person name="Russo S."/>
            <person name="Salzberg S.L."/>
            <person name="Sanchez-Gracia A."/>
            <person name="Saranga D.J."/>
            <person name="Sato H."/>
            <person name="Schaeffer S.W."/>
            <person name="Schatz M.C."/>
            <person name="Schlenke T."/>
            <person name="Schwartz R."/>
            <person name="Segarra C."/>
            <person name="Singh R.S."/>
            <person name="Sirot L."/>
            <person name="Sirota M."/>
            <person name="Sisneros N.B."/>
            <person name="Smith C.D."/>
            <person name="Smith T.F."/>
            <person name="Spieth J."/>
            <person name="Stage D.E."/>
            <person name="Stark A."/>
            <person name="Stephan W."/>
            <person name="Strausberg R.L."/>
            <person name="Strempel S."/>
            <person name="Sturgill D."/>
            <person name="Sutton G."/>
            <person name="Sutton G.G."/>
            <person name="Tao W."/>
            <person name="Teichmann S."/>
            <person name="Tobari Y.N."/>
            <person name="Tomimura Y."/>
            <person name="Tsolas J.M."/>
            <person name="Valente V.L."/>
            <person name="Venter E."/>
            <person name="Venter J.C."/>
            <person name="Vicario S."/>
            <person name="Vieira F.G."/>
            <person name="Vilella A.J."/>
            <person name="Villasante A."/>
            <person name="Walenz B."/>
            <person name="Wang J."/>
            <person name="Wasserman M."/>
            <person name="Watts T."/>
            <person name="Wilson D."/>
            <person name="Wilson R.K."/>
            <person name="Wing R.A."/>
            <person name="Wolfner M.F."/>
            <person name="Wong A."/>
            <person name="Wong G.K."/>
            <person name="Wu C.I."/>
            <person name="Wu G."/>
            <person name="Yamamoto D."/>
            <person name="Yang H.P."/>
            <person name="Yang S.P."/>
            <person name="Yorke J.A."/>
            <person name="Yoshida K."/>
            <person name="Zdobnov E."/>
            <person name="Zhang P."/>
            <person name="Zhang Y."/>
            <person name="Zimin A.V."/>
            <person name="Baldwin J."/>
            <person name="Abdouelleil A."/>
            <person name="Abdulkadir J."/>
            <person name="Abebe A."/>
            <person name="Abera B."/>
            <person name="Abreu J."/>
            <person name="Acer S.C."/>
            <person name="Aftuck L."/>
            <person name="Alexander A."/>
            <person name="An P."/>
            <person name="Anderson E."/>
            <person name="Anderson S."/>
            <person name="Arachi H."/>
            <person name="Azer M."/>
            <person name="Bachantsang P."/>
            <person name="Barry A."/>
            <person name="Bayul T."/>
            <person name="Berlin A."/>
            <person name="Bessette D."/>
            <person name="Bloom T."/>
            <person name="Blye J."/>
            <person name="Boguslavskiy L."/>
            <person name="Bonnet C."/>
            <person name="Boukhgalter B."/>
            <person name="Bourzgui I."/>
            <person name="Brown A."/>
            <person name="Cahill P."/>
            <person name="Channer S."/>
            <person name="Cheshatsang Y."/>
            <person name="Chuda L."/>
            <person name="Citroen M."/>
            <person name="Collymore A."/>
            <person name="Cooke P."/>
            <person name="Costello M."/>
            <person name="D'Aco K."/>
            <person name="Daza R."/>
            <person name="De Haan G."/>
            <person name="DeGray S."/>
            <person name="DeMaso C."/>
            <person name="Dhargay N."/>
            <person name="Dooley K."/>
            <person name="Dooley E."/>
            <person name="Doricent M."/>
            <person name="Dorje P."/>
            <person name="Dorjee K."/>
            <person name="Dupes A."/>
            <person name="Elong R."/>
            <person name="Falk J."/>
            <person name="Farina A."/>
            <person name="Faro S."/>
            <person name="Ferguson D."/>
            <person name="Fisher S."/>
            <person name="Foley C.D."/>
            <person name="Franke A."/>
            <person name="Friedrich D."/>
            <person name="Gadbois L."/>
            <person name="Gearin G."/>
            <person name="Gearin C.R."/>
            <person name="Giannoukos G."/>
            <person name="Goode T."/>
            <person name="Graham J."/>
            <person name="Grandbois E."/>
            <person name="Grewal S."/>
            <person name="Gyaltsen K."/>
            <person name="Hafez N."/>
            <person name="Hagos B."/>
            <person name="Hall J."/>
            <person name="Henson C."/>
            <person name="Hollinger A."/>
            <person name="Honan T."/>
            <person name="Huard M.D."/>
            <person name="Hughes L."/>
            <person name="Hurhula B."/>
            <person name="Husby M.E."/>
            <person name="Kamat A."/>
            <person name="Kanga B."/>
            <person name="Kashin S."/>
            <person name="Khazanovich D."/>
            <person name="Kisner P."/>
            <person name="Lance K."/>
            <person name="Lara M."/>
            <person name="Lee W."/>
            <person name="Lennon N."/>
            <person name="Letendre F."/>
            <person name="LeVine R."/>
            <person name="Lipovsky A."/>
            <person name="Liu X."/>
            <person name="Liu J."/>
            <person name="Liu S."/>
            <person name="Lokyitsang T."/>
            <person name="Lokyitsang Y."/>
            <person name="Lubonja R."/>
            <person name="Lui A."/>
            <person name="MacDonald P."/>
            <person name="Magnisalis V."/>
            <person name="Maru K."/>
            <person name="Matthews C."/>
            <person name="McCusker W."/>
            <person name="McDonough S."/>
            <person name="Mehta T."/>
            <person name="Meldrim J."/>
            <person name="Meneus L."/>
            <person name="Mihai O."/>
            <person name="Mihalev A."/>
            <person name="Mihova T."/>
            <person name="Mittelman R."/>
            <person name="Mlenga V."/>
            <person name="Montmayeur A."/>
            <person name="Mulrain L."/>
            <person name="Navidi A."/>
            <person name="Naylor J."/>
            <person name="Negash T."/>
            <person name="Nguyen T."/>
            <person name="Nguyen N."/>
            <person name="Nicol R."/>
            <person name="Norbu C."/>
            <person name="Norbu N."/>
            <person name="Novod N."/>
            <person name="O'Neill B."/>
            <person name="Osman S."/>
            <person name="Markiewicz E."/>
            <person name="Oyono O.L."/>
            <person name="Patti C."/>
            <person name="Phunkhang P."/>
            <person name="Pierre F."/>
            <person name="Priest M."/>
            <person name="Raghuraman S."/>
            <person name="Rege F."/>
            <person name="Reyes R."/>
            <person name="Rise C."/>
            <person name="Rogov P."/>
            <person name="Ross K."/>
            <person name="Ryan E."/>
            <person name="Settipalli S."/>
            <person name="Shea T."/>
            <person name="Sherpa N."/>
            <person name="Shi L."/>
            <person name="Shih D."/>
            <person name="Sparrow T."/>
            <person name="Spaulding J."/>
            <person name="Stalker J."/>
            <person name="Stange-Thomann N."/>
            <person name="Stavropoulos S."/>
            <person name="Stone C."/>
            <person name="Strader C."/>
            <person name="Tesfaye S."/>
            <person name="Thomson T."/>
            <person name="Thoulutsang Y."/>
            <person name="Thoulutsang D."/>
            <person name="Topham K."/>
            <person name="Topping I."/>
            <person name="Tsamla T."/>
            <person name="Vassiliev H."/>
            <person name="Vo A."/>
            <person name="Wangchuk T."/>
            <person name="Wangdi T."/>
            <person name="Weiand M."/>
            <person name="Wilkinson J."/>
            <person name="Wilson A."/>
            <person name="Yadav S."/>
            <person name="Young G."/>
            <person name="Yu Q."/>
            <person name="Zembek L."/>
            <person name="Zhong D."/>
            <person name="Zimmer A."/>
            <person name="Zwirko Z."/>
            <person name="Jaffe D.B."/>
            <person name="Alvarez P."/>
            <person name="Brockman W."/>
            <person name="Butler J."/>
            <person name="Chin C."/>
            <person name="Gnerre S."/>
            <person name="Grabherr M."/>
            <person name="Kleber M."/>
            <person name="Mauceli E."/>
            <person name="MacCallum I."/>
        </authorList>
    </citation>
    <scope>NUCLEOTIDE SEQUENCE [LARGE SCALE GENOMIC DNA]</scope>
    <source>
        <strain evidence="4">Tucson 14024-0371.13</strain>
    </source>
</reference>
<feature type="region of interest" description="Disordered" evidence="1">
    <location>
        <begin position="136"/>
        <end position="191"/>
    </location>
</feature>
<gene>
    <name evidence="3" type="primary">Dana\GF17477</name>
    <name evidence="3" type="synonym">dana_GLEANR_18740</name>
    <name evidence="3" type="ORF">GF17477</name>
</gene>
<feature type="chain" id="PRO_5006454357" description="Cystatin domain-containing protein" evidence="2">
    <location>
        <begin position="22"/>
        <end position="191"/>
    </location>
</feature>
<dbReference type="OrthoDB" id="7842459at2759"/>
<sequence length="191" mass="21067">MGKSHYFVLGLALVSAGQVMSICIPPNHCIEDMEAADVKERFDYVLAKYEELDMKVPGEPVGLHGKVVTHGEAEEQHLVFQYMDNTPHDIIQTCAFVVVSAPGECESIRTYCSGFLRRQPRPLLERKPIEVCEDRVQLATEPPEPETVPDADAEAGTEADPQQEQEEEAETTTGAQDAPNSKLVSMSHNSV</sequence>
<dbReference type="HOGENOM" id="CLU_1205856_0_0_1"/>